<keyword evidence="2" id="KW-1185">Reference proteome</keyword>
<protein>
    <submittedName>
        <fullName evidence="1">Uncharacterized protein</fullName>
    </submittedName>
</protein>
<comment type="caution">
    <text evidence="1">The sequence shown here is derived from an EMBL/GenBank/DDBJ whole genome shotgun (WGS) entry which is preliminary data.</text>
</comment>
<organism evidence="1 2">
    <name type="scientific">Escallonia herrerae</name>
    <dbReference type="NCBI Taxonomy" id="1293975"/>
    <lineage>
        <taxon>Eukaryota</taxon>
        <taxon>Viridiplantae</taxon>
        <taxon>Streptophyta</taxon>
        <taxon>Embryophyta</taxon>
        <taxon>Tracheophyta</taxon>
        <taxon>Spermatophyta</taxon>
        <taxon>Magnoliopsida</taxon>
        <taxon>eudicotyledons</taxon>
        <taxon>Gunneridae</taxon>
        <taxon>Pentapetalae</taxon>
        <taxon>asterids</taxon>
        <taxon>campanulids</taxon>
        <taxon>Escalloniales</taxon>
        <taxon>Escalloniaceae</taxon>
        <taxon>Escallonia</taxon>
    </lineage>
</organism>
<sequence length="95" mass="10732">MGFDGVEGSADVVFDKSRKWGFHFPACHLLSVSGFRVLFDCPLDLSALTVFSPIPTDARQKIEKLLDANNLIQAEPCYKTVIICIYWMFLSLILF</sequence>
<evidence type="ECO:0000313" key="2">
    <source>
        <dbReference type="Proteomes" id="UP001188597"/>
    </source>
</evidence>
<dbReference type="AlphaFoldDB" id="A0AA88WI45"/>
<accession>A0AA88WI45</accession>
<evidence type="ECO:0000313" key="1">
    <source>
        <dbReference type="EMBL" id="KAK3027174.1"/>
    </source>
</evidence>
<gene>
    <name evidence="1" type="ORF">RJ639_042440</name>
</gene>
<reference evidence="1" key="1">
    <citation type="submission" date="2022-12" db="EMBL/GenBank/DDBJ databases">
        <title>Draft genome assemblies for two species of Escallonia (Escalloniales).</title>
        <authorList>
            <person name="Chanderbali A."/>
            <person name="Dervinis C."/>
            <person name="Anghel I."/>
            <person name="Soltis D."/>
            <person name="Soltis P."/>
            <person name="Zapata F."/>
        </authorList>
    </citation>
    <scope>NUCLEOTIDE SEQUENCE</scope>
    <source>
        <strain evidence="1">UCBG64.0493</strain>
        <tissue evidence="1">Leaf</tissue>
    </source>
</reference>
<name>A0AA88WI45_9ASTE</name>
<proteinExistence type="predicted"/>
<dbReference type="Proteomes" id="UP001188597">
    <property type="component" value="Unassembled WGS sequence"/>
</dbReference>
<dbReference type="EMBL" id="JAVXUP010000472">
    <property type="protein sequence ID" value="KAK3027174.1"/>
    <property type="molecule type" value="Genomic_DNA"/>
</dbReference>